<feature type="compositionally biased region" description="Low complexity" evidence="1">
    <location>
        <begin position="11"/>
        <end position="24"/>
    </location>
</feature>
<name>A0AAV0JLH7_9ROSI</name>
<proteinExistence type="predicted"/>
<dbReference type="EMBL" id="CAMGYJ010000005">
    <property type="protein sequence ID" value="CAI0409875.1"/>
    <property type="molecule type" value="Genomic_DNA"/>
</dbReference>
<dbReference type="GO" id="GO:0043565">
    <property type="term" value="F:sequence-specific DNA binding"/>
    <property type="evidence" value="ECO:0007669"/>
    <property type="project" value="InterPro"/>
</dbReference>
<protein>
    <recommendedName>
        <fullName evidence="2">DOG1 domain-containing protein</fullName>
    </recommendedName>
</protein>
<evidence type="ECO:0000313" key="3">
    <source>
        <dbReference type="EMBL" id="CAI0409875.1"/>
    </source>
</evidence>
<sequence>MSLARVSRVLAPGGATSSSSSSSSPAPPPGPPPHHPATVDTFQQVFDTWLADQDRHLQELVSAAERCSDQPELLRGLLGRVMGQYEQYYRAKSLSAQQDVLAMLSPPWRSTLEDAFLWIGGWRPSMAFHVIYSKSGLQLETHLLQLQGIPANDNDDLADLSGEQLRLIDHLQLRTIREERHITEEMARVQESAADASMVELSHLATQMIMRRTTPCLRVNQRVDATLVAKENQMEELLHAADDLRLRTLRAIVHDILTPIQAVHFLIAVAELHLRLHDWGKRRDAVATSHPSI</sequence>
<dbReference type="PANTHER" id="PTHR46354:SF4">
    <property type="entry name" value="PROTEIN DOG1-LIKE 3"/>
    <property type="match status" value="1"/>
</dbReference>
<feature type="domain" description="DOG1" evidence="2">
    <location>
        <begin position="39"/>
        <end position="286"/>
    </location>
</feature>
<keyword evidence="4" id="KW-1185">Reference proteome</keyword>
<evidence type="ECO:0000256" key="1">
    <source>
        <dbReference type="SAM" id="MobiDB-lite"/>
    </source>
</evidence>
<dbReference type="GO" id="GO:0006351">
    <property type="term" value="P:DNA-templated transcription"/>
    <property type="evidence" value="ECO:0007669"/>
    <property type="project" value="InterPro"/>
</dbReference>
<dbReference type="AlphaFoldDB" id="A0AAV0JLH7"/>
<dbReference type="Pfam" id="PF14144">
    <property type="entry name" value="DOG1"/>
    <property type="match status" value="1"/>
</dbReference>
<dbReference type="InterPro" id="IPR051886">
    <property type="entry name" value="Seed_Dev/Stress_Resp_Reg"/>
</dbReference>
<dbReference type="PROSITE" id="PS51806">
    <property type="entry name" value="DOG1"/>
    <property type="match status" value="1"/>
</dbReference>
<comment type="caution">
    <text evidence="3">The sequence shown here is derived from an EMBL/GenBank/DDBJ whole genome shotgun (WGS) entry which is preliminary data.</text>
</comment>
<feature type="compositionally biased region" description="Pro residues" evidence="1">
    <location>
        <begin position="25"/>
        <end position="35"/>
    </location>
</feature>
<evidence type="ECO:0000313" key="4">
    <source>
        <dbReference type="Proteomes" id="UP001154282"/>
    </source>
</evidence>
<reference evidence="3" key="1">
    <citation type="submission" date="2022-08" db="EMBL/GenBank/DDBJ databases">
        <authorList>
            <person name="Gutierrez-Valencia J."/>
        </authorList>
    </citation>
    <scope>NUCLEOTIDE SEQUENCE</scope>
</reference>
<gene>
    <name evidence="3" type="ORF">LITE_LOCUS14538</name>
</gene>
<dbReference type="PANTHER" id="PTHR46354">
    <property type="entry name" value="DOG1 DOMAIN-CONTAINING PROTEIN"/>
    <property type="match status" value="1"/>
</dbReference>
<dbReference type="InterPro" id="IPR025422">
    <property type="entry name" value="TGA_domain"/>
</dbReference>
<organism evidence="3 4">
    <name type="scientific">Linum tenue</name>
    <dbReference type="NCBI Taxonomy" id="586396"/>
    <lineage>
        <taxon>Eukaryota</taxon>
        <taxon>Viridiplantae</taxon>
        <taxon>Streptophyta</taxon>
        <taxon>Embryophyta</taxon>
        <taxon>Tracheophyta</taxon>
        <taxon>Spermatophyta</taxon>
        <taxon>Magnoliopsida</taxon>
        <taxon>eudicotyledons</taxon>
        <taxon>Gunneridae</taxon>
        <taxon>Pentapetalae</taxon>
        <taxon>rosids</taxon>
        <taxon>fabids</taxon>
        <taxon>Malpighiales</taxon>
        <taxon>Linaceae</taxon>
        <taxon>Linum</taxon>
    </lineage>
</organism>
<evidence type="ECO:0000259" key="2">
    <source>
        <dbReference type="PROSITE" id="PS51806"/>
    </source>
</evidence>
<feature type="region of interest" description="Disordered" evidence="1">
    <location>
        <begin position="1"/>
        <end position="37"/>
    </location>
</feature>
<dbReference type="Proteomes" id="UP001154282">
    <property type="component" value="Unassembled WGS sequence"/>
</dbReference>
<accession>A0AAV0JLH7</accession>